<dbReference type="GO" id="GO:0016841">
    <property type="term" value="F:ammonia-lyase activity"/>
    <property type="evidence" value="ECO:0007669"/>
    <property type="project" value="InterPro"/>
</dbReference>
<keyword evidence="4" id="KW-1185">Reference proteome</keyword>
<evidence type="ECO:0000313" key="3">
    <source>
        <dbReference type="EMBL" id="CZR66733.1"/>
    </source>
</evidence>
<dbReference type="InterPro" id="IPR001106">
    <property type="entry name" value="Aromatic_Lyase"/>
</dbReference>
<comment type="similarity">
    <text evidence="1 2">Belongs to the PAL/histidase family.</text>
</comment>
<dbReference type="Pfam" id="PF00221">
    <property type="entry name" value="Lyase_aromatic"/>
    <property type="match status" value="1"/>
</dbReference>
<accession>A0A1L7XNX6</accession>
<dbReference type="InterPro" id="IPR008948">
    <property type="entry name" value="L-Aspartase-like"/>
</dbReference>
<protein>
    <submittedName>
        <fullName evidence="3">Related to phenylalanine ammonia-lyase</fullName>
    </submittedName>
</protein>
<dbReference type="InterPro" id="IPR024083">
    <property type="entry name" value="Fumarase/histidase_N"/>
</dbReference>
<dbReference type="EMBL" id="FJOG01000039">
    <property type="protein sequence ID" value="CZR66733.1"/>
    <property type="molecule type" value="Genomic_DNA"/>
</dbReference>
<dbReference type="PANTHER" id="PTHR10362">
    <property type="entry name" value="HISTIDINE AMMONIA-LYASE"/>
    <property type="match status" value="1"/>
</dbReference>
<dbReference type="GO" id="GO:0005737">
    <property type="term" value="C:cytoplasm"/>
    <property type="evidence" value="ECO:0007669"/>
    <property type="project" value="InterPro"/>
</dbReference>
<dbReference type="InterPro" id="IPR023144">
    <property type="entry name" value="Phe_NH3-lyase_shielding_dom_sf"/>
</dbReference>
<keyword evidence="2 3" id="KW-0456">Lyase</keyword>
<dbReference type="InterPro" id="IPR022313">
    <property type="entry name" value="Phe/His_NH3-lyase_AS"/>
</dbReference>
<evidence type="ECO:0000256" key="2">
    <source>
        <dbReference type="RuleBase" id="RU003954"/>
    </source>
</evidence>
<dbReference type="AlphaFoldDB" id="A0A1L7XNX6"/>
<dbReference type="GO" id="GO:0006559">
    <property type="term" value="P:L-phenylalanine catabolic process"/>
    <property type="evidence" value="ECO:0007669"/>
    <property type="project" value="InterPro"/>
</dbReference>
<dbReference type="OrthoDB" id="10051290at2759"/>
<dbReference type="Gene3D" id="1.10.274.20">
    <property type="entry name" value="Phenylalanine ammonia-lyase 1, domain 3"/>
    <property type="match status" value="1"/>
</dbReference>
<name>A0A1L7XNX6_9HELO</name>
<dbReference type="Proteomes" id="UP000184330">
    <property type="component" value="Unassembled WGS sequence"/>
</dbReference>
<sequence>MSQPQMEIPSLRQYSNLQPFSQRRNRVELRGDSLTIPALVAVSRCDAVASLDNLPRHVRTQIDDSVKFLMDSLANGHSVYGVTTGFGGSANTNTSSTNALQVALLQMQLCAVLPVSDSSTSSSYQGTTSDSAALAKLSMPEEWVRAAMVVRCNSVLRGHSAVRLEVIQAVVNLLEHNLVPLVPLRGSISASGDLCPLSYIAGVLESNPDVKVWSGPKNARTLIPANEAMRQAGMSSVQFGPKEILGLINGTAFSTGVATIAQHQADILAVLAQVLTAMGVEAMLGALDSFDPFIAAIRPHRGQIEVARNIHSFLEGSDFVRTSKHHGCGDGLRQDRYALRTSSQWLGPVLEDMCLAREQIEVELNSTTDNPLINVAEKHCHHGGNFQASSVASSTEKTRMGLEKIGKMLFAQSAELLNNQLAYNLPPNLAADEPSLSYTLKGVDINMAAYYSELAFLANPVSNHVQSAEMSNQALNSLALISARYTHSAVDIVSLMSSAYLYSLCQALDLRAMNAAFMDKLKPALTKVTTGLLRSQLGKDTIRKLDHNVWGAMNSELAKTTSMDSHDRFVAVARAAQPLIIDALEAANHEHASDPNRISSLSLVTEWTSSVALTTETIFCANREEYLANPDASKHLGKAARIMYVYVRGEMGIPMHRGLVDHPTYKGEGMADGGREKVTTGTQISRIYKALRDGDGMAKAVMRCLEESATEKEVEVGGFDGGMVSAKL</sequence>
<evidence type="ECO:0000256" key="1">
    <source>
        <dbReference type="ARBA" id="ARBA00007238"/>
    </source>
</evidence>
<evidence type="ECO:0000313" key="4">
    <source>
        <dbReference type="Proteomes" id="UP000184330"/>
    </source>
</evidence>
<dbReference type="STRING" id="576137.A0A1L7XNX6"/>
<proteinExistence type="inferred from homology"/>
<dbReference type="CDD" id="cd00332">
    <property type="entry name" value="PAL-HAL"/>
    <property type="match status" value="1"/>
</dbReference>
<dbReference type="NCBIfam" id="TIGR01226">
    <property type="entry name" value="phe_am_lyase"/>
    <property type="match status" value="1"/>
</dbReference>
<dbReference type="InterPro" id="IPR005922">
    <property type="entry name" value="Phe_NH3-lyase"/>
</dbReference>
<dbReference type="Gene3D" id="1.20.200.10">
    <property type="entry name" value="Fumarase/aspartase (Central domain)"/>
    <property type="match status" value="1"/>
</dbReference>
<dbReference type="PROSITE" id="PS00488">
    <property type="entry name" value="PAL_HISTIDASE"/>
    <property type="match status" value="1"/>
</dbReference>
<organism evidence="3 4">
    <name type="scientific">Phialocephala subalpina</name>
    <dbReference type="NCBI Taxonomy" id="576137"/>
    <lineage>
        <taxon>Eukaryota</taxon>
        <taxon>Fungi</taxon>
        <taxon>Dikarya</taxon>
        <taxon>Ascomycota</taxon>
        <taxon>Pezizomycotina</taxon>
        <taxon>Leotiomycetes</taxon>
        <taxon>Helotiales</taxon>
        <taxon>Mollisiaceae</taxon>
        <taxon>Phialocephala</taxon>
        <taxon>Phialocephala fortinii species complex</taxon>
    </lineage>
</organism>
<dbReference type="SUPFAM" id="SSF48557">
    <property type="entry name" value="L-aspartase-like"/>
    <property type="match status" value="1"/>
</dbReference>
<dbReference type="Gene3D" id="1.10.275.10">
    <property type="entry name" value="Fumarase/aspartase (N-terminal domain)"/>
    <property type="match status" value="1"/>
</dbReference>
<gene>
    <name evidence="3" type="ORF">PAC_16634</name>
</gene>
<reference evidence="3 4" key="1">
    <citation type="submission" date="2016-03" db="EMBL/GenBank/DDBJ databases">
        <authorList>
            <person name="Ploux O."/>
        </authorList>
    </citation>
    <scope>NUCLEOTIDE SEQUENCE [LARGE SCALE GENOMIC DNA]</scope>
    <source>
        <strain evidence="3 4">UAMH 11012</strain>
    </source>
</reference>